<protein>
    <recommendedName>
        <fullName evidence="5">Major facilitator superfamily (MFS) profile domain-containing protein</fullName>
    </recommendedName>
</protein>
<feature type="transmembrane region" description="Helical" evidence="4">
    <location>
        <begin position="215"/>
        <end position="236"/>
    </location>
</feature>
<dbReference type="PANTHER" id="PTHR11360">
    <property type="entry name" value="MONOCARBOXYLATE TRANSPORTER"/>
    <property type="match status" value="1"/>
</dbReference>
<evidence type="ECO:0000313" key="6">
    <source>
        <dbReference type="EMBL" id="SMY27277.1"/>
    </source>
</evidence>
<evidence type="ECO:0000256" key="4">
    <source>
        <dbReference type="SAM" id="Phobius"/>
    </source>
</evidence>
<keyword evidence="4" id="KW-1133">Transmembrane helix</keyword>
<gene>
    <name evidence="6" type="ORF">ZT1A5_G8721</name>
</gene>
<dbReference type="InterPro" id="IPR020846">
    <property type="entry name" value="MFS_dom"/>
</dbReference>
<dbReference type="EMBL" id="LT882683">
    <property type="protein sequence ID" value="SMY27277.1"/>
    <property type="molecule type" value="Genomic_DNA"/>
</dbReference>
<proteinExistence type="inferred from homology"/>
<dbReference type="Gene3D" id="1.20.1250.20">
    <property type="entry name" value="MFS general substrate transporter like domains"/>
    <property type="match status" value="2"/>
</dbReference>
<dbReference type="InterPro" id="IPR050327">
    <property type="entry name" value="Proton-linked_MCT"/>
</dbReference>
<feature type="transmembrane region" description="Helical" evidence="4">
    <location>
        <begin position="46"/>
        <end position="65"/>
    </location>
</feature>
<dbReference type="Proteomes" id="UP000215453">
    <property type="component" value="Chromosome 8"/>
</dbReference>
<dbReference type="PROSITE" id="PS50850">
    <property type="entry name" value="MFS"/>
    <property type="match status" value="1"/>
</dbReference>
<evidence type="ECO:0000256" key="3">
    <source>
        <dbReference type="SAM" id="MobiDB-lite"/>
    </source>
</evidence>
<dbReference type="AlphaFoldDB" id="A0A1Y6LSA8"/>
<feature type="transmembrane region" description="Helical" evidence="4">
    <location>
        <begin position="275"/>
        <end position="296"/>
    </location>
</feature>
<feature type="compositionally biased region" description="Polar residues" evidence="3">
    <location>
        <begin position="350"/>
        <end position="378"/>
    </location>
</feature>
<feature type="domain" description="Major facilitator superfamily (MFS) profile" evidence="5">
    <location>
        <begin position="1"/>
        <end position="345"/>
    </location>
</feature>
<organism evidence="6 7">
    <name type="scientific">Zymoseptoria tritici ST99CH_1A5</name>
    <dbReference type="NCBI Taxonomy" id="1276529"/>
    <lineage>
        <taxon>Eukaryota</taxon>
        <taxon>Fungi</taxon>
        <taxon>Dikarya</taxon>
        <taxon>Ascomycota</taxon>
        <taxon>Pezizomycotina</taxon>
        <taxon>Dothideomycetes</taxon>
        <taxon>Dothideomycetidae</taxon>
        <taxon>Mycosphaerellales</taxon>
        <taxon>Mycosphaerellaceae</taxon>
        <taxon>Zymoseptoria</taxon>
    </lineage>
</organism>
<dbReference type="Pfam" id="PF07690">
    <property type="entry name" value="MFS_1"/>
    <property type="match status" value="1"/>
</dbReference>
<dbReference type="GO" id="GO:0022857">
    <property type="term" value="F:transmembrane transporter activity"/>
    <property type="evidence" value="ECO:0007669"/>
    <property type="project" value="InterPro"/>
</dbReference>
<dbReference type="SUPFAM" id="SSF103473">
    <property type="entry name" value="MFS general substrate transporter"/>
    <property type="match status" value="1"/>
</dbReference>
<keyword evidence="4" id="KW-0812">Transmembrane</keyword>
<dbReference type="InterPro" id="IPR011701">
    <property type="entry name" value="MFS"/>
</dbReference>
<reference evidence="6 7" key="1">
    <citation type="submission" date="2016-10" db="EMBL/GenBank/DDBJ databases">
        <authorList>
            <person name="Varghese N."/>
        </authorList>
    </citation>
    <scope>NUCLEOTIDE SEQUENCE [LARGE SCALE GENOMIC DNA]</scope>
</reference>
<feature type="transmembrane region" description="Helical" evidence="4">
    <location>
        <begin position="242"/>
        <end position="263"/>
    </location>
</feature>
<evidence type="ECO:0000256" key="1">
    <source>
        <dbReference type="ARBA" id="ARBA00004141"/>
    </source>
</evidence>
<evidence type="ECO:0000259" key="5">
    <source>
        <dbReference type="PROSITE" id="PS50850"/>
    </source>
</evidence>
<sequence>MPVFLSAFQRWPWTRKYSMWTGVPVSAIALVGASFAQTIPQLLVCQGILYGLAGNALVMPTINFINEWWIRRRGFAIGVAIAGDGFGGVVMPLILQALLERVGFRWTLRIVATIIVTLSLPLLFLMKPRLPISATYVSPRVDLSFLQSRLFWIFQLFNTIQALGYFLPVNYLPSIAEELGLSPTLGSLTVLLVNLGMIFGCLAVGSLVDRFDVTTVLLGVSTISGFTVFAILGLSIVTAPLFIFSIMYGLTAGTYSTHWGGMIRELQKKHDGTDANLVFGLFALGRGVGSIISGPLSESLVASGKIWHDSATSTYVSEYGPIVIFSGCTACAGGLVRSKVDMDNLWPRTINRSSSPPGQILTQPAEQQADATNSNPSSSAVHRALELPEILSHILLQLDEPGLTESQFSTAIEDLFIFQRVSRNWNAVIQDTLKLRRIMLLEYDEETSSDRPYGARYLLDPDTPALNLHPMLPCIRMEEEKWSAYRMRTEKQLIFTMDRYPVGPLEEHHTGRWLSTCIKCTSDGRLPQHFGHEDTLEDSKVLPRRYFSSINASWRRMKLFSRPKALSVEIYLTLQQDLRGTPLCGISFGIGPGQGVLGHLYDRLESVLLRDLEDYERAQLDHFEAQDAFSTALEDIEHMDAPGAELRRMREAHTEWEAEAGAGYEADERRKQRSFQLTSFHSAISLVPSSLPKDQRL</sequence>
<evidence type="ECO:0000256" key="2">
    <source>
        <dbReference type="ARBA" id="ARBA00006727"/>
    </source>
</evidence>
<feature type="region of interest" description="Disordered" evidence="3">
    <location>
        <begin position="347"/>
        <end position="378"/>
    </location>
</feature>
<name>A0A1Y6LSA8_ZYMTR</name>
<feature type="transmembrane region" description="Helical" evidence="4">
    <location>
        <begin position="106"/>
        <end position="126"/>
    </location>
</feature>
<evidence type="ECO:0000313" key="7">
    <source>
        <dbReference type="Proteomes" id="UP000215453"/>
    </source>
</evidence>
<dbReference type="InterPro" id="IPR036259">
    <property type="entry name" value="MFS_trans_sf"/>
</dbReference>
<feature type="transmembrane region" description="Helical" evidence="4">
    <location>
        <begin position="74"/>
        <end position="94"/>
    </location>
</feature>
<dbReference type="PANTHER" id="PTHR11360:SF287">
    <property type="entry name" value="MFS MONOCARBOXYLATE TRANSPORTER"/>
    <property type="match status" value="1"/>
</dbReference>
<dbReference type="GO" id="GO:0016020">
    <property type="term" value="C:membrane"/>
    <property type="evidence" value="ECO:0007669"/>
    <property type="project" value="UniProtKB-SubCell"/>
</dbReference>
<feature type="transmembrane region" description="Helical" evidence="4">
    <location>
        <begin position="188"/>
        <end position="208"/>
    </location>
</feature>
<keyword evidence="4" id="KW-0472">Membrane</keyword>
<comment type="subcellular location">
    <subcellularLocation>
        <location evidence="1">Membrane</location>
        <topology evidence="1">Multi-pass membrane protein</topology>
    </subcellularLocation>
</comment>
<accession>A0A1Y6LSA8</accession>
<feature type="transmembrane region" description="Helical" evidence="4">
    <location>
        <begin position="150"/>
        <end position="168"/>
    </location>
</feature>
<comment type="similarity">
    <text evidence="2">Belongs to the major facilitator superfamily. Monocarboxylate porter (TC 2.A.1.13) family.</text>
</comment>